<evidence type="ECO:0000313" key="2">
    <source>
        <dbReference type="Proteomes" id="UP001497680"/>
    </source>
</evidence>
<gene>
    <name evidence="1" type="ORF">F4821DRAFT_220785</name>
</gene>
<evidence type="ECO:0000313" key="1">
    <source>
        <dbReference type="EMBL" id="KAI6093520.1"/>
    </source>
</evidence>
<name>A0ACC0DMU5_9PEZI</name>
<comment type="caution">
    <text evidence="1">The sequence shown here is derived from an EMBL/GenBank/DDBJ whole genome shotgun (WGS) entry which is preliminary data.</text>
</comment>
<dbReference type="Proteomes" id="UP001497680">
    <property type="component" value="Unassembled WGS sequence"/>
</dbReference>
<keyword evidence="2" id="KW-1185">Reference proteome</keyword>
<proteinExistence type="predicted"/>
<protein>
    <submittedName>
        <fullName evidence="1">Hydrolase</fullName>
    </submittedName>
</protein>
<sequence>MCQQHLGESECPSPGTLPAQDESGTPQEPFPWDVGVFDAHCHPTDTMASIAGIPDMKARALTVMSTRAQDQDLVSDIASRQGIKDRDIAVLSHSPAERHIVPCFGWHPWFSYQFYDDTSSDPSYDGTQSGKISHYDKVLTPAPSSKDVSFSEGLPDPQPLSKFLNETKSRLEMHPLALIGEVGLDKAFRLPQSWTSAYEEQRDNGLTPGGREGRLLSPYRVQMAHQTAILQAQLWLAGEMGRAVSVHGVQAHGVLYQTISALWKGYEKDVMSRREKKQVAKGAEDFSDSSEDEDDDNNGHARSRSTGQGKSASTDPPKQGPQPFPPRICLHSFSGPVDVVKQYLHPSVPATIFFSFSIVINWATGGGDKAEEAIRAVPDDRILVESDLHTAGDQMDQYLEEVCRRICKIKGWDLRDGIEQLGRNWREFVFG</sequence>
<organism evidence="1 2">
    <name type="scientific">Hypoxylon rubiginosum</name>
    <dbReference type="NCBI Taxonomy" id="110542"/>
    <lineage>
        <taxon>Eukaryota</taxon>
        <taxon>Fungi</taxon>
        <taxon>Dikarya</taxon>
        <taxon>Ascomycota</taxon>
        <taxon>Pezizomycotina</taxon>
        <taxon>Sordariomycetes</taxon>
        <taxon>Xylariomycetidae</taxon>
        <taxon>Xylariales</taxon>
        <taxon>Hypoxylaceae</taxon>
        <taxon>Hypoxylon</taxon>
    </lineage>
</organism>
<accession>A0ACC0DMU5</accession>
<keyword evidence="1" id="KW-0378">Hydrolase</keyword>
<dbReference type="EMBL" id="MU394280">
    <property type="protein sequence ID" value="KAI6093520.1"/>
    <property type="molecule type" value="Genomic_DNA"/>
</dbReference>
<reference evidence="1 2" key="1">
    <citation type="journal article" date="2022" name="New Phytol.">
        <title>Ecological generalism drives hyperdiversity of secondary metabolite gene clusters in xylarialean endophytes.</title>
        <authorList>
            <person name="Franco M.E.E."/>
            <person name="Wisecaver J.H."/>
            <person name="Arnold A.E."/>
            <person name="Ju Y.M."/>
            <person name="Slot J.C."/>
            <person name="Ahrendt S."/>
            <person name="Moore L.P."/>
            <person name="Eastman K.E."/>
            <person name="Scott K."/>
            <person name="Konkel Z."/>
            <person name="Mondo S.J."/>
            <person name="Kuo A."/>
            <person name="Hayes R.D."/>
            <person name="Haridas S."/>
            <person name="Andreopoulos B."/>
            <person name="Riley R."/>
            <person name="LaButti K."/>
            <person name="Pangilinan J."/>
            <person name="Lipzen A."/>
            <person name="Amirebrahimi M."/>
            <person name="Yan J."/>
            <person name="Adam C."/>
            <person name="Keymanesh K."/>
            <person name="Ng V."/>
            <person name="Louie K."/>
            <person name="Northen T."/>
            <person name="Drula E."/>
            <person name="Henrissat B."/>
            <person name="Hsieh H.M."/>
            <person name="Youens-Clark K."/>
            <person name="Lutzoni F."/>
            <person name="Miadlikowska J."/>
            <person name="Eastwood D.C."/>
            <person name="Hamelin R.C."/>
            <person name="Grigoriev I.V."/>
            <person name="U'Ren J.M."/>
        </authorList>
    </citation>
    <scope>NUCLEOTIDE SEQUENCE [LARGE SCALE GENOMIC DNA]</scope>
    <source>
        <strain evidence="1 2">ER1909</strain>
    </source>
</reference>